<dbReference type="GO" id="GO:0006189">
    <property type="term" value="P:'de novo' IMP biosynthetic process"/>
    <property type="evidence" value="ECO:0007669"/>
    <property type="project" value="UniProtKB-UniPathway"/>
</dbReference>
<dbReference type="Proteomes" id="UP000176260">
    <property type="component" value="Unassembled WGS sequence"/>
</dbReference>
<proteinExistence type="inferred from homology"/>
<organism evidence="10 11">
    <name type="scientific">Candidatus Buchananbacteria bacterium RBG_13_39_9</name>
    <dbReference type="NCBI Taxonomy" id="1797531"/>
    <lineage>
        <taxon>Bacteria</taxon>
        <taxon>Candidatus Buchananiibacteriota</taxon>
    </lineage>
</organism>
<dbReference type="GO" id="GO:0004643">
    <property type="term" value="F:phosphoribosylaminoimidazolecarboxamide formyltransferase activity"/>
    <property type="evidence" value="ECO:0007669"/>
    <property type="project" value="InterPro"/>
</dbReference>
<dbReference type="Gene3D" id="3.40.140.20">
    <property type="match status" value="2"/>
</dbReference>
<comment type="pathway">
    <text evidence="2">Purine metabolism; IMP biosynthesis via de novo pathway; 5-formamido-1-(5-phospho-D-ribosyl)imidazole-4-carboxamide from 5-amino-1-(5-phospho-D-ribosyl)imidazole-4-carboxamide (10-formyl THF route): step 1/1.</text>
</comment>
<reference evidence="10 11" key="1">
    <citation type="journal article" date="2016" name="Nat. Commun.">
        <title>Thousands of microbial genomes shed light on interconnected biogeochemical processes in an aquifer system.</title>
        <authorList>
            <person name="Anantharaman K."/>
            <person name="Brown C.T."/>
            <person name="Hug L.A."/>
            <person name="Sharon I."/>
            <person name="Castelle C.J."/>
            <person name="Probst A.J."/>
            <person name="Thomas B.C."/>
            <person name="Singh A."/>
            <person name="Wilkins M.J."/>
            <person name="Karaoz U."/>
            <person name="Brodie E.L."/>
            <person name="Williams K.H."/>
            <person name="Hubbard S.S."/>
            <person name="Banfield J.F."/>
        </authorList>
    </citation>
    <scope>NUCLEOTIDE SEQUENCE [LARGE SCALE GENOMIC DNA]</scope>
</reference>
<evidence type="ECO:0000259" key="9">
    <source>
        <dbReference type="PROSITE" id="PS51855"/>
    </source>
</evidence>
<gene>
    <name evidence="10" type="ORF">A2Y67_00690</name>
</gene>
<feature type="domain" description="MGS-like" evidence="9">
    <location>
        <begin position="39"/>
        <end position="188"/>
    </location>
</feature>
<accession>A0A1G1XMI2</accession>
<dbReference type="EMBL" id="MHIA01000033">
    <property type="protein sequence ID" value="OGY41114.1"/>
    <property type="molecule type" value="Genomic_DNA"/>
</dbReference>
<name>A0A1G1XMI2_9BACT</name>
<dbReference type="SMART" id="SM00798">
    <property type="entry name" value="AICARFT_IMPCHas"/>
    <property type="match status" value="1"/>
</dbReference>
<evidence type="ECO:0000256" key="1">
    <source>
        <dbReference type="ARBA" id="ARBA00004844"/>
    </source>
</evidence>
<dbReference type="InterPro" id="IPR016193">
    <property type="entry name" value="Cytidine_deaminase-like"/>
</dbReference>
<evidence type="ECO:0000256" key="3">
    <source>
        <dbReference type="ARBA" id="ARBA00007667"/>
    </source>
</evidence>
<dbReference type="InterPro" id="IPR036914">
    <property type="entry name" value="MGS-like_dom_sf"/>
</dbReference>
<dbReference type="UniPathway" id="UPA00074">
    <property type="reaction ID" value="UER00133"/>
</dbReference>
<dbReference type="GO" id="GO:0005829">
    <property type="term" value="C:cytosol"/>
    <property type="evidence" value="ECO:0007669"/>
    <property type="project" value="TreeGrafter"/>
</dbReference>
<protein>
    <recommendedName>
        <fullName evidence="9">MGS-like domain-containing protein</fullName>
    </recommendedName>
</protein>
<dbReference type="PANTHER" id="PTHR11692:SF0">
    <property type="entry name" value="BIFUNCTIONAL PURINE BIOSYNTHESIS PROTEIN ATIC"/>
    <property type="match status" value="1"/>
</dbReference>
<dbReference type="Gene3D" id="3.40.50.1380">
    <property type="entry name" value="Methylglyoxal synthase-like domain"/>
    <property type="match status" value="1"/>
</dbReference>
<evidence type="ECO:0000313" key="10">
    <source>
        <dbReference type="EMBL" id="OGY41114.1"/>
    </source>
</evidence>
<feature type="region of interest" description="Disordered" evidence="8">
    <location>
        <begin position="1"/>
        <end position="36"/>
    </location>
</feature>
<dbReference type="SMART" id="SM00851">
    <property type="entry name" value="MGS"/>
    <property type="match status" value="1"/>
</dbReference>
<keyword evidence="5" id="KW-0658">Purine biosynthesis</keyword>
<evidence type="ECO:0000256" key="6">
    <source>
        <dbReference type="ARBA" id="ARBA00022801"/>
    </source>
</evidence>
<dbReference type="SUPFAM" id="SSF53927">
    <property type="entry name" value="Cytidine deaminase-like"/>
    <property type="match status" value="1"/>
</dbReference>
<evidence type="ECO:0000313" key="11">
    <source>
        <dbReference type="Proteomes" id="UP000176260"/>
    </source>
</evidence>
<evidence type="ECO:0000256" key="5">
    <source>
        <dbReference type="ARBA" id="ARBA00022755"/>
    </source>
</evidence>
<dbReference type="PANTHER" id="PTHR11692">
    <property type="entry name" value="BIFUNCTIONAL PURINE BIOSYNTHESIS PROTEIN PURH"/>
    <property type="match status" value="1"/>
</dbReference>
<dbReference type="PROSITE" id="PS51855">
    <property type="entry name" value="MGS"/>
    <property type="match status" value="1"/>
</dbReference>
<comment type="similarity">
    <text evidence="3">Belongs to the PurH family.</text>
</comment>
<evidence type="ECO:0000256" key="8">
    <source>
        <dbReference type="SAM" id="MobiDB-lite"/>
    </source>
</evidence>
<dbReference type="GO" id="GO:0003937">
    <property type="term" value="F:IMP cyclohydrolase activity"/>
    <property type="evidence" value="ECO:0007669"/>
    <property type="project" value="InterPro"/>
</dbReference>
<comment type="pathway">
    <text evidence="1">Purine metabolism; IMP biosynthesis via de novo pathway; IMP from 5-formamido-1-(5-phospho-D-ribosyl)imidazole-4-carboxamide: step 1/1.</text>
</comment>
<evidence type="ECO:0000256" key="2">
    <source>
        <dbReference type="ARBA" id="ARBA00004954"/>
    </source>
</evidence>
<dbReference type="AlphaFoldDB" id="A0A1G1XMI2"/>
<feature type="compositionally biased region" description="Basic residues" evidence="8">
    <location>
        <begin position="1"/>
        <end position="27"/>
    </location>
</feature>
<dbReference type="Pfam" id="PF02142">
    <property type="entry name" value="MGS"/>
    <property type="match status" value="1"/>
</dbReference>
<evidence type="ECO:0000256" key="4">
    <source>
        <dbReference type="ARBA" id="ARBA00022679"/>
    </source>
</evidence>
<dbReference type="InterPro" id="IPR011607">
    <property type="entry name" value="MGS-like_dom"/>
</dbReference>
<sequence length="627" mass="68940">MKKIPAKKKQFPRKEKTRKMKSVKKTKTSVTKKASKPKLRIPKGTKGVALISVYNKTGIVDFAKALIDMGWFILSSGGTAKALREAGLKVTDVADLVGGSAILGHRVVTLSREIHAGLLARFIKQDIDEMEALGLPYIRMVCCDFYPLKKEIAKDGATIDSVVEQTDIGGPCMVRSAAKGRRIVICDAADRDWVIERLQREKDLTDLQYQHLRAKAEFVVSCYCAQSAQFHSNGGYDALMLQHERDLAYAENKCQNPATLFSDPDNDDPLALHRFKVISGNPSYTALADANGVLEILCILAEAFRHSRGTPYIAIAGKHGNPCGAAIDWKDPGVALLKALSGDTVAVMGGEVITNFPITGELGNLLFQVPPNMNIGREKWGLDLVMAPEFAPEAVEILNKYEKRRLLSNPNLLNPVLPTTTWMYKPIRGGFLRQKQYPFILTPQGVNEWIGSPLTGTDFESLLIAWAVCWKASSNTVALAKDRMLIGLGCGQQDRIACVQLCLNRAIRAGHDTKGSIFASDAFFPYAESDIKKEQVKAIYKRFTELDEQSFLTKLTPKELLKSWSKVVSAFLLADAREGTELLIDAGCKGGVVTADGKELPHVQELFKKSGLSVAFVAPENRGFAKH</sequence>
<dbReference type="InterPro" id="IPR002695">
    <property type="entry name" value="PurH-like"/>
</dbReference>
<keyword evidence="4" id="KW-0808">Transferase</keyword>
<comment type="caution">
    <text evidence="10">The sequence shown here is derived from an EMBL/GenBank/DDBJ whole genome shotgun (WGS) entry which is preliminary data.</text>
</comment>
<keyword evidence="7" id="KW-0511">Multifunctional enzyme</keyword>
<dbReference type="SUPFAM" id="SSF52335">
    <property type="entry name" value="Methylglyoxal synthase-like"/>
    <property type="match status" value="1"/>
</dbReference>
<dbReference type="InterPro" id="IPR024051">
    <property type="entry name" value="AICAR_Tfase_dup_dom_sf"/>
</dbReference>
<evidence type="ECO:0000256" key="7">
    <source>
        <dbReference type="ARBA" id="ARBA00023268"/>
    </source>
</evidence>
<dbReference type="Pfam" id="PF01808">
    <property type="entry name" value="AICARFT_IMPCHas"/>
    <property type="match status" value="1"/>
</dbReference>
<keyword evidence="6" id="KW-0378">Hydrolase</keyword>